<dbReference type="AlphaFoldDB" id="A0A1H2PR10"/>
<keyword evidence="7" id="KW-1185">Reference proteome</keyword>
<comment type="cofactor">
    <cofactor evidence="1">
        <name>Zn(2+)</name>
        <dbReference type="ChEBI" id="CHEBI:29105"/>
    </cofactor>
</comment>
<dbReference type="GO" id="GO:0008270">
    <property type="term" value="F:zinc ion binding"/>
    <property type="evidence" value="ECO:0007669"/>
    <property type="project" value="InterPro"/>
</dbReference>
<keyword evidence="4" id="KW-0862">Zinc</keyword>
<evidence type="ECO:0000256" key="3">
    <source>
        <dbReference type="ARBA" id="ARBA00022801"/>
    </source>
</evidence>
<dbReference type="PROSITE" id="PS00743">
    <property type="entry name" value="BETA_LACTAMASE_B_1"/>
    <property type="match status" value="1"/>
</dbReference>
<evidence type="ECO:0000259" key="5">
    <source>
        <dbReference type="SMART" id="SM00849"/>
    </source>
</evidence>
<keyword evidence="2" id="KW-0479">Metal-binding</keyword>
<dbReference type="OrthoDB" id="9803916at2"/>
<dbReference type="EMBL" id="FNLO01000007">
    <property type="protein sequence ID" value="SDV49307.1"/>
    <property type="molecule type" value="Genomic_DNA"/>
</dbReference>
<evidence type="ECO:0000313" key="6">
    <source>
        <dbReference type="EMBL" id="SDV49307.1"/>
    </source>
</evidence>
<dbReference type="SMART" id="SM00849">
    <property type="entry name" value="Lactamase_B"/>
    <property type="match status" value="1"/>
</dbReference>
<reference evidence="7" key="1">
    <citation type="submission" date="2016-09" db="EMBL/GenBank/DDBJ databases">
        <authorList>
            <person name="Varghese N."/>
            <person name="Submissions S."/>
        </authorList>
    </citation>
    <scope>NUCLEOTIDE SEQUENCE [LARGE SCALE GENOMIC DNA]</scope>
    <source>
        <strain evidence="7">JS23</strain>
    </source>
</reference>
<keyword evidence="3" id="KW-0378">Hydrolase</keyword>
<dbReference type="InterPro" id="IPR001018">
    <property type="entry name" value="Beta-lactamase_class-B_CS"/>
</dbReference>
<proteinExistence type="predicted"/>
<dbReference type="STRING" id="1770053.SAMN05216551_107230"/>
<dbReference type="GO" id="GO:0017001">
    <property type="term" value="P:antibiotic catabolic process"/>
    <property type="evidence" value="ECO:0007669"/>
    <property type="project" value="InterPro"/>
</dbReference>
<protein>
    <submittedName>
        <fullName evidence="6">Phosphoribosyl 1,2-cyclic phosphodiesterase</fullName>
    </submittedName>
</protein>
<evidence type="ECO:0000256" key="2">
    <source>
        <dbReference type="ARBA" id="ARBA00022723"/>
    </source>
</evidence>
<dbReference type="InterPro" id="IPR052533">
    <property type="entry name" value="WalJ/YycJ-like"/>
</dbReference>
<dbReference type="GO" id="GO:0008800">
    <property type="term" value="F:beta-lactamase activity"/>
    <property type="evidence" value="ECO:0007669"/>
    <property type="project" value="InterPro"/>
</dbReference>
<organism evidence="6 7">
    <name type="scientific">Chitinasiproducens palmae</name>
    <dbReference type="NCBI Taxonomy" id="1770053"/>
    <lineage>
        <taxon>Bacteria</taxon>
        <taxon>Pseudomonadati</taxon>
        <taxon>Pseudomonadota</taxon>
        <taxon>Betaproteobacteria</taxon>
        <taxon>Burkholderiales</taxon>
        <taxon>Burkholderiaceae</taxon>
        <taxon>Chitinasiproducens</taxon>
    </lineage>
</organism>
<dbReference type="PANTHER" id="PTHR47619">
    <property type="entry name" value="METALLO-HYDROLASE YYCJ-RELATED"/>
    <property type="match status" value="1"/>
</dbReference>
<dbReference type="SUPFAM" id="SSF56281">
    <property type="entry name" value="Metallo-hydrolase/oxidoreductase"/>
    <property type="match status" value="1"/>
</dbReference>
<evidence type="ECO:0000256" key="4">
    <source>
        <dbReference type="ARBA" id="ARBA00022833"/>
    </source>
</evidence>
<dbReference type="Pfam" id="PF12706">
    <property type="entry name" value="Lactamase_B_2"/>
    <property type="match status" value="1"/>
</dbReference>
<dbReference type="Gene3D" id="3.60.15.10">
    <property type="entry name" value="Ribonuclease Z/Hydroxyacylglutathione hydrolase-like"/>
    <property type="match status" value="1"/>
</dbReference>
<dbReference type="InterPro" id="IPR036866">
    <property type="entry name" value="RibonucZ/Hydroxyglut_hydro"/>
</dbReference>
<dbReference type="PANTHER" id="PTHR47619:SF1">
    <property type="entry name" value="EXODEOXYRIBONUCLEASE WALJ"/>
    <property type="match status" value="1"/>
</dbReference>
<evidence type="ECO:0000313" key="7">
    <source>
        <dbReference type="Proteomes" id="UP000243719"/>
    </source>
</evidence>
<evidence type="ECO:0000256" key="1">
    <source>
        <dbReference type="ARBA" id="ARBA00001947"/>
    </source>
</evidence>
<accession>A0A1H2PR10</accession>
<sequence>MRFSSLGSGSDGNALVVEGSEGSTTTRVLLDCGFSMREAVRRLERAALTPDQLQGILITHEHSDHIGGALSLARKTGLPVYMSWGTALATRAVDAKVDLRIIEAGEALRIGDLDVHPYTVPHDAREPLQFTFSDGARRLGVLTDVGIGTPHIVETLSRCDALILECNHDREMLSNGRYPPMLKARIGGSHGHLANDAAAEILAALAHGALRHVVAAHLSAENNQAGLAQAALAGALGAHAGDILVASQADGFDWLSIA</sequence>
<name>A0A1H2PR10_9BURK</name>
<dbReference type="Proteomes" id="UP000243719">
    <property type="component" value="Unassembled WGS sequence"/>
</dbReference>
<dbReference type="RefSeq" id="WP_091909161.1">
    <property type="nucleotide sequence ID" value="NZ_FNLO01000007.1"/>
</dbReference>
<dbReference type="InterPro" id="IPR001279">
    <property type="entry name" value="Metallo-B-lactamas"/>
</dbReference>
<gene>
    <name evidence="6" type="ORF">SAMN05216551_107230</name>
</gene>
<feature type="domain" description="Metallo-beta-lactamase" evidence="5">
    <location>
        <begin position="11"/>
        <end position="190"/>
    </location>
</feature>